<dbReference type="Proteomes" id="UP001239111">
    <property type="component" value="Chromosome 3"/>
</dbReference>
<accession>A0ACC2NPZ0</accession>
<organism evidence="1 2">
    <name type="scientific">Eretmocerus hayati</name>
    <dbReference type="NCBI Taxonomy" id="131215"/>
    <lineage>
        <taxon>Eukaryota</taxon>
        <taxon>Metazoa</taxon>
        <taxon>Ecdysozoa</taxon>
        <taxon>Arthropoda</taxon>
        <taxon>Hexapoda</taxon>
        <taxon>Insecta</taxon>
        <taxon>Pterygota</taxon>
        <taxon>Neoptera</taxon>
        <taxon>Endopterygota</taxon>
        <taxon>Hymenoptera</taxon>
        <taxon>Apocrita</taxon>
        <taxon>Proctotrupomorpha</taxon>
        <taxon>Chalcidoidea</taxon>
        <taxon>Aphelinidae</taxon>
        <taxon>Aphelininae</taxon>
        <taxon>Eretmocerus</taxon>
    </lineage>
</organism>
<name>A0ACC2NPZ0_9HYME</name>
<proteinExistence type="predicted"/>
<reference evidence="1" key="1">
    <citation type="submission" date="2023-04" db="EMBL/GenBank/DDBJ databases">
        <title>A chromosome-level genome assembly of the parasitoid wasp Eretmocerus hayati.</title>
        <authorList>
            <person name="Zhong Y."/>
            <person name="Liu S."/>
            <person name="Liu Y."/>
        </authorList>
    </citation>
    <scope>NUCLEOTIDE SEQUENCE</scope>
    <source>
        <strain evidence="1">ZJU_SS_LIU_2023</strain>
    </source>
</reference>
<sequence>MGNMKKRIGPLIQNQLSQYILDQLDHYEASSTAFYLGQGCTTRELERSYDLSTPGDSSPTCCPPCSPPPAPAAYISSARASSARRLGSVATSTTGLSVSATSPDRDPLGKLLRYLKTYYRELGTRDPPHLPQWASPLPLGTLCPAHFQPHLQIIHKSEQEHRLENIKMDQIFASVRLGDGTVGEAPRRVSVEGGPGSGRTSLCLRLLYQWATQPSTSDSAALAFVVPLRELRGGTLLGYLSRELFPRGSALAESVQAAWRSLHLLEDRLLFVLDGYEQCSGSGANSGINGGTSSRRQALGDALDLLEGRLFPEARLLLTCSPQDAASVAPLVHRRLHLAGLEWPHVERLCVAYFIHNDLADKACDFLELINVQPLAARQLAQHPLGWLMLCALYQDSGAVPSEMSSLVQSAVKCIVRRSLDPPLQPGEELPGHCRKRLEDFGKLALAALREGRSCYSESELRARGGGIEITRLGFLNKGTTLSQQHRRGNKCDLYTPIHLSVVEFLAAYYLSSVAQYANIVRRELEGLPPGILSHVAGLLGPKAHLILNQLCPAEVPARLVFSLLQASNSNNNSTYASEGNVAAVCRLVGGGGGFGPAPSEKPSAPLVHTSPLELQGWARLLASPACSLEALELVFQLERGSDPTHLEKFFEALARDNESVRLVRITSLLGHDFADEELRRLAEHVKAVLSKRRLHEFELVITCLDESAHDRLECVVSGLCRGLSQASNQLSRLVLDMNLSGEQVSRVCLALRRCEQVQALHLPHLGCGFEGLSAIAELIKERPLLALNLAGSWAAKNDDPSSSGISMGEFFITMVFVLCNI</sequence>
<protein>
    <submittedName>
        <fullName evidence="1">Uncharacterized protein</fullName>
    </submittedName>
</protein>
<evidence type="ECO:0000313" key="1">
    <source>
        <dbReference type="EMBL" id="KAJ8672961.1"/>
    </source>
</evidence>
<keyword evidence="2" id="KW-1185">Reference proteome</keyword>
<gene>
    <name evidence="1" type="ORF">QAD02_004222</name>
</gene>
<evidence type="ECO:0000313" key="2">
    <source>
        <dbReference type="Proteomes" id="UP001239111"/>
    </source>
</evidence>
<dbReference type="EMBL" id="CM056743">
    <property type="protein sequence ID" value="KAJ8672961.1"/>
    <property type="molecule type" value="Genomic_DNA"/>
</dbReference>
<comment type="caution">
    <text evidence="1">The sequence shown here is derived from an EMBL/GenBank/DDBJ whole genome shotgun (WGS) entry which is preliminary data.</text>
</comment>